<protein>
    <submittedName>
        <fullName evidence="1">TFIIB-type zinc ribbon-containing protein</fullName>
    </submittedName>
</protein>
<comment type="caution">
    <text evidence="1">The sequence shown here is derived from an EMBL/GenBank/DDBJ whole genome shotgun (WGS) entry which is preliminary data.</text>
</comment>
<proteinExistence type="predicted"/>
<sequence length="153" mass="17351">MDPITLEFSIPADDDGYILLQCGHCGEYFKLTAEDCENDDILRIVCPACGLESETYLTDDVIQLALTMADNYAMDLVNNMFKDLERKSRHNSNLQFKAGKKLKHEYENPLHSGIQALEEVTFPCCHHSAKIKPLLKMTGCYCPCCGVKNYEFE</sequence>
<evidence type="ECO:0000313" key="2">
    <source>
        <dbReference type="Proteomes" id="UP000649075"/>
    </source>
</evidence>
<reference evidence="1 2" key="1">
    <citation type="submission" date="2020-08" db="EMBL/GenBank/DDBJ databases">
        <authorList>
            <person name="Liu C."/>
            <person name="Sun Q."/>
        </authorList>
    </citation>
    <scope>NUCLEOTIDE SEQUENCE [LARGE SCALE GENOMIC DNA]</scope>
    <source>
        <strain evidence="1 2">L34</strain>
    </source>
</reference>
<keyword evidence="2" id="KW-1185">Reference proteome</keyword>
<dbReference type="Proteomes" id="UP000649075">
    <property type="component" value="Unassembled WGS sequence"/>
</dbReference>
<name>A0ABR7KI03_9FIRM</name>
<organism evidence="1 2">
    <name type="scientific">Holdemanella hominis</name>
    <dbReference type="NCBI Taxonomy" id="2764327"/>
    <lineage>
        <taxon>Bacteria</taxon>
        <taxon>Bacillati</taxon>
        <taxon>Bacillota</taxon>
        <taxon>Erysipelotrichia</taxon>
        <taxon>Erysipelotrichales</taxon>
        <taxon>Erysipelotrichaceae</taxon>
        <taxon>Holdemanella</taxon>
    </lineage>
</organism>
<dbReference type="RefSeq" id="WP_186999042.1">
    <property type="nucleotide sequence ID" value="NZ_JACRWH010000020.1"/>
</dbReference>
<dbReference type="EMBL" id="JACRWH010000020">
    <property type="protein sequence ID" value="MBC6012334.1"/>
    <property type="molecule type" value="Genomic_DNA"/>
</dbReference>
<evidence type="ECO:0000313" key="1">
    <source>
        <dbReference type="EMBL" id="MBC6012334.1"/>
    </source>
</evidence>
<accession>A0ABR7KI03</accession>
<gene>
    <name evidence="1" type="ORF">H8911_06225</name>
</gene>